<comment type="caution">
    <text evidence="15">The sequence shown here is derived from an EMBL/GenBank/DDBJ whole genome shotgun (WGS) entry which is preliminary data.</text>
</comment>
<evidence type="ECO:0000256" key="5">
    <source>
        <dbReference type="ARBA" id="ARBA00022490"/>
    </source>
</evidence>
<dbReference type="GO" id="GO:0000184">
    <property type="term" value="P:nuclear-transcribed mRNA catabolic process, nonsense-mediated decay"/>
    <property type="evidence" value="ECO:0007669"/>
    <property type="project" value="UniProtKB-KW"/>
</dbReference>
<keyword evidence="9" id="KW-0694">RNA-binding</keyword>
<keyword evidence="10" id="KW-0866">Nonsense-mediated mRNA decay</keyword>
<dbReference type="GO" id="GO:0051028">
    <property type="term" value="P:mRNA transport"/>
    <property type="evidence" value="ECO:0007669"/>
    <property type="project" value="UniProtKB-KW"/>
</dbReference>
<dbReference type="InterPro" id="IPR044796">
    <property type="entry name" value="MLN51_plant"/>
</dbReference>
<sequence>MAYRKRKDLASIRRRVEDDGDGEGGPDVSILDDDSFSEDSIQEDNINDPEENESQNSGYYSSSVPQPGELLSRKRLEQRNSDDTNTLNNQDISIPGAASESNGDLYMMLNGLKLSEDVKSVDGVHFDELGKDDRNHHPSTAVRSNPRENHSFERLQDKRKREHEEYKKKRLEDPAFVPNRGSFFMHDHRHSGPTTNGFRSFARGRGRGKLGSGNNFAHNSFNHSHAPSDAPWTHDMHDIITQPVQTDSTQVHPQNNSNLHCQATESSLKDESTERTLSVTKSLGTVQIRVALPLMLKPINFSGTSLNQYTRLPDHRPPLRRDKPVRVSLPDHPTRYIYPTIDRSFIFIPRALRPNQQGFGGRGRGRGRSVFGSGGGYSRRTSVFGGSIYGSAHSPSVAMSRRSSLAYDINRESLSSPTGSVISRHQIAVGSSKPVVRLPPTIQDLHLPRHDSPSLRPDEPSLVQETSPNYDQKSNNCGQNGSKVTHNSDDKSKLPLSNSVSLDPTSNDHQSKATNIQQPNSQEPISTFDVKSPSKAHLDPHLQSQPPLHNQAPAQVNVNNYSHDGMLHSRDISYPLQSSTRTPLSRIPERAIHAQAFQPNPYQTQQQFYLHPYQVMPQHHSYYCPPTYNSTLSTPNNVPAYIQVPPQQSQHLPLPQTSQAENPPPQAGIQSLISQEINGMVYYYDPAQIPAIATYPAYQHHPSYPIQQVGNVGIGVMAPNPEGYYYANTPQGIVYHPQ</sequence>
<accession>A0A2S4PPF8</accession>
<evidence type="ECO:0000256" key="12">
    <source>
        <dbReference type="ARBA" id="ARBA00023242"/>
    </source>
</evidence>
<feature type="compositionally biased region" description="Basic and acidic residues" evidence="13">
    <location>
        <begin position="145"/>
        <end position="156"/>
    </location>
</feature>
<evidence type="ECO:0000313" key="16">
    <source>
        <dbReference type="Proteomes" id="UP000237438"/>
    </source>
</evidence>
<dbReference type="OrthoDB" id="5413466at2759"/>
<keyword evidence="7" id="KW-0509">mRNA transport</keyword>
<dbReference type="PANTHER" id="PTHR46837:SF5">
    <property type="entry name" value="PROTEIN MLN51 HOMOLOG"/>
    <property type="match status" value="1"/>
</dbReference>
<keyword evidence="12" id="KW-0539">Nucleus</keyword>
<protein>
    <recommendedName>
        <fullName evidence="14">Btz domain-containing protein</fullName>
    </recommendedName>
</protein>
<feature type="compositionally biased region" description="Polar residues" evidence="13">
    <location>
        <begin position="542"/>
        <end position="552"/>
    </location>
</feature>
<gene>
    <name evidence="15" type="ORF">EPUL_004118</name>
</gene>
<dbReference type="GO" id="GO:0006397">
    <property type="term" value="P:mRNA processing"/>
    <property type="evidence" value="ECO:0007669"/>
    <property type="project" value="UniProtKB-KW"/>
</dbReference>
<feature type="compositionally biased region" description="Basic and acidic residues" evidence="13">
    <location>
        <begin position="446"/>
        <end position="459"/>
    </location>
</feature>
<keyword evidence="4" id="KW-0813">Transport</keyword>
<dbReference type="GO" id="GO:0003729">
    <property type="term" value="F:mRNA binding"/>
    <property type="evidence" value="ECO:0007669"/>
    <property type="project" value="InterPro"/>
</dbReference>
<feature type="compositionally biased region" description="Polar residues" evidence="13">
    <location>
        <begin position="463"/>
        <end position="485"/>
    </location>
</feature>
<feature type="compositionally biased region" description="Polar residues" evidence="13">
    <location>
        <begin position="83"/>
        <end position="92"/>
    </location>
</feature>
<dbReference type="Proteomes" id="UP000237438">
    <property type="component" value="Unassembled WGS sequence"/>
</dbReference>
<feature type="compositionally biased region" description="Polar residues" evidence="13">
    <location>
        <begin position="54"/>
        <end position="65"/>
    </location>
</feature>
<feature type="compositionally biased region" description="Basic and acidic residues" evidence="13">
    <location>
        <begin position="127"/>
        <end position="136"/>
    </location>
</feature>
<keyword evidence="6" id="KW-0507">mRNA processing</keyword>
<evidence type="ECO:0000256" key="3">
    <source>
        <dbReference type="ARBA" id="ARBA00009548"/>
    </source>
</evidence>
<feature type="compositionally biased region" description="Acidic residues" evidence="13">
    <location>
        <begin position="18"/>
        <end position="53"/>
    </location>
</feature>
<dbReference type="GO" id="GO:0008380">
    <property type="term" value="P:RNA splicing"/>
    <property type="evidence" value="ECO:0007669"/>
    <property type="project" value="UniProtKB-KW"/>
</dbReference>
<evidence type="ECO:0000256" key="4">
    <source>
        <dbReference type="ARBA" id="ARBA00022448"/>
    </source>
</evidence>
<evidence type="ECO:0000259" key="14">
    <source>
        <dbReference type="SMART" id="SM01044"/>
    </source>
</evidence>
<evidence type="ECO:0000256" key="2">
    <source>
        <dbReference type="ARBA" id="ARBA00004496"/>
    </source>
</evidence>
<keyword evidence="16" id="KW-1185">Reference proteome</keyword>
<evidence type="ECO:0000256" key="1">
    <source>
        <dbReference type="ARBA" id="ARBA00004123"/>
    </source>
</evidence>
<keyword evidence="8" id="KW-0810">Translation regulation</keyword>
<evidence type="ECO:0000256" key="11">
    <source>
        <dbReference type="ARBA" id="ARBA00023187"/>
    </source>
</evidence>
<feature type="region of interest" description="Disordered" evidence="13">
    <location>
        <begin position="443"/>
        <end position="552"/>
    </location>
</feature>
<dbReference type="EMBL" id="PEDP01001273">
    <property type="protein sequence ID" value="POS83923.1"/>
    <property type="molecule type" value="Genomic_DNA"/>
</dbReference>
<evidence type="ECO:0000313" key="15">
    <source>
        <dbReference type="EMBL" id="POS83923.1"/>
    </source>
</evidence>
<comment type="similarity">
    <text evidence="3">Belongs to the CASC3 family.</text>
</comment>
<dbReference type="GO" id="GO:0035145">
    <property type="term" value="C:exon-exon junction complex"/>
    <property type="evidence" value="ECO:0007669"/>
    <property type="project" value="InterPro"/>
</dbReference>
<organism evidence="15 16">
    <name type="scientific">Erysiphe pulchra</name>
    <dbReference type="NCBI Taxonomy" id="225359"/>
    <lineage>
        <taxon>Eukaryota</taxon>
        <taxon>Fungi</taxon>
        <taxon>Dikarya</taxon>
        <taxon>Ascomycota</taxon>
        <taxon>Pezizomycotina</taxon>
        <taxon>Leotiomycetes</taxon>
        <taxon>Erysiphales</taxon>
        <taxon>Erysiphaceae</taxon>
        <taxon>Erysiphe</taxon>
    </lineage>
</organism>
<keyword evidence="11" id="KW-0508">mRNA splicing</keyword>
<feature type="compositionally biased region" description="Basic and acidic residues" evidence="13">
    <location>
        <begin position="8"/>
        <end position="17"/>
    </location>
</feature>
<keyword evidence="5" id="KW-0963">Cytoplasm</keyword>
<dbReference type="GO" id="GO:0005737">
    <property type="term" value="C:cytoplasm"/>
    <property type="evidence" value="ECO:0007669"/>
    <property type="project" value="UniProtKB-SubCell"/>
</dbReference>
<proteinExistence type="inferred from homology"/>
<dbReference type="GO" id="GO:0006417">
    <property type="term" value="P:regulation of translation"/>
    <property type="evidence" value="ECO:0007669"/>
    <property type="project" value="UniProtKB-KW"/>
</dbReference>
<dbReference type="STRING" id="225359.A0A2S4PPF8"/>
<feature type="region of interest" description="Disordered" evidence="13">
    <location>
        <begin position="127"/>
        <end position="169"/>
    </location>
</feature>
<reference evidence="15 16" key="1">
    <citation type="submission" date="2017-10" db="EMBL/GenBank/DDBJ databases">
        <title>Development of genomic resources for the powdery mildew, Erysiphe pulchra.</title>
        <authorList>
            <person name="Wadl P.A."/>
            <person name="Mack B.M."/>
            <person name="Moore G."/>
            <person name="Beltz S.B."/>
        </authorList>
    </citation>
    <scope>NUCLEOTIDE SEQUENCE [LARGE SCALE GENOMIC DNA]</scope>
    <source>
        <strain evidence="15">Cflorida</strain>
    </source>
</reference>
<name>A0A2S4PPF8_9PEZI</name>
<dbReference type="Pfam" id="PF09405">
    <property type="entry name" value="Btz"/>
    <property type="match status" value="1"/>
</dbReference>
<evidence type="ECO:0000256" key="6">
    <source>
        <dbReference type="ARBA" id="ARBA00022664"/>
    </source>
</evidence>
<feature type="region of interest" description="Disordered" evidence="13">
    <location>
        <begin position="1"/>
        <end position="102"/>
    </location>
</feature>
<evidence type="ECO:0000256" key="10">
    <source>
        <dbReference type="ARBA" id="ARBA00023161"/>
    </source>
</evidence>
<evidence type="ECO:0000256" key="8">
    <source>
        <dbReference type="ARBA" id="ARBA00022845"/>
    </source>
</evidence>
<evidence type="ECO:0000256" key="13">
    <source>
        <dbReference type="SAM" id="MobiDB-lite"/>
    </source>
</evidence>
<feature type="compositionally biased region" description="Polar residues" evidence="13">
    <location>
        <begin position="495"/>
        <end position="525"/>
    </location>
</feature>
<evidence type="ECO:0000256" key="7">
    <source>
        <dbReference type="ARBA" id="ARBA00022816"/>
    </source>
</evidence>
<dbReference type="SMART" id="SM01044">
    <property type="entry name" value="Btz"/>
    <property type="match status" value="1"/>
</dbReference>
<dbReference type="PANTHER" id="PTHR46837">
    <property type="entry name" value="PROTEIN MLN51 HOMOLOG"/>
    <property type="match status" value="1"/>
</dbReference>
<dbReference type="InterPro" id="IPR018545">
    <property type="entry name" value="Btz_dom"/>
</dbReference>
<evidence type="ECO:0000256" key="9">
    <source>
        <dbReference type="ARBA" id="ARBA00022884"/>
    </source>
</evidence>
<dbReference type="AlphaFoldDB" id="A0A2S4PPF8"/>
<feature type="domain" description="Btz" evidence="14">
    <location>
        <begin position="138"/>
        <end position="263"/>
    </location>
</feature>
<comment type="subcellular location">
    <subcellularLocation>
        <location evidence="2">Cytoplasm</location>
    </subcellularLocation>
    <subcellularLocation>
        <location evidence="1">Nucleus</location>
    </subcellularLocation>
</comment>
<feature type="compositionally biased region" description="Basic and acidic residues" evidence="13">
    <location>
        <begin position="71"/>
        <end position="82"/>
    </location>
</feature>